<keyword evidence="5" id="KW-1185">Reference proteome</keyword>
<accession>A0A1M6SJE5</accession>
<keyword evidence="1" id="KW-0812">Transmembrane</keyword>
<feature type="transmembrane region" description="Helical" evidence="1">
    <location>
        <begin position="82"/>
        <end position="104"/>
    </location>
</feature>
<dbReference type="AlphaFoldDB" id="A0A1M6SJE5"/>
<dbReference type="Proteomes" id="UP000184474">
    <property type="component" value="Unassembled WGS sequence"/>
</dbReference>
<dbReference type="Gene3D" id="2.60.120.1440">
    <property type="match status" value="1"/>
</dbReference>
<dbReference type="PIRSF" id="PIRSF018266">
    <property type="entry name" value="FecR"/>
    <property type="match status" value="1"/>
</dbReference>
<keyword evidence="1" id="KW-1133">Transmembrane helix</keyword>
<dbReference type="Pfam" id="PF16344">
    <property type="entry name" value="FecR_C"/>
    <property type="match status" value="1"/>
</dbReference>
<keyword evidence="1" id="KW-0472">Membrane</keyword>
<dbReference type="RefSeq" id="WP_073123059.1">
    <property type="nucleotide sequence ID" value="NZ_FRAA01000005.1"/>
</dbReference>
<feature type="domain" description="Protein FecR C-terminal" evidence="3">
    <location>
        <begin position="247"/>
        <end position="312"/>
    </location>
</feature>
<dbReference type="InterPro" id="IPR006860">
    <property type="entry name" value="FecR"/>
</dbReference>
<evidence type="ECO:0000259" key="2">
    <source>
        <dbReference type="Pfam" id="PF04773"/>
    </source>
</evidence>
<evidence type="ECO:0000256" key="1">
    <source>
        <dbReference type="SAM" id="Phobius"/>
    </source>
</evidence>
<evidence type="ECO:0000313" key="4">
    <source>
        <dbReference type="EMBL" id="SHK44770.1"/>
    </source>
</evidence>
<organism evidence="4 5">
    <name type="scientific">Reichenbachiella agariperforans</name>
    <dbReference type="NCBI Taxonomy" id="156994"/>
    <lineage>
        <taxon>Bacteria</taxon>
        <taxon>Pseudomonadati</taxon>
        <taxon>Bacteroidota</taxon>
        <taxon>Cytophagia</taxon>
        <taxon>Cytophagales</taxon>
        <taxon>Reichenbachiellaceae</taxon>
        <taxon>Reichenbachiella</taxon>
    </lineage>
</organism>
<dbReference type="STRING" id="156994.SAMN04488028_10540"/>
<evidence type="ECO:0000313" key="5">
    <source>
        <dbReference type="Proteomes" id="UP000184474"/>
    </source>
</evidence>
<protein>
    <submittedName>
        <fullName evidence="4">FecR family protein</fullName>
    </submittedName>
</protein>
<name>A0A1M6SJE5_REIAG</name>
<dbReference type="Gene3D" id="3.55.50.30">
    <property type="match status" value="1"/>
</dbReference>
<proteinExistence type="predicted"/>
<reference evidence="5" key="1">
    <citation type="submission" date="2016-11" db="EMBL/GenBank/DDBJ databases">
        <authorList>
            <person name="Varghese N."/>
            <person name="Submissions S."/>
        </authorList>
    </citation>
    <scope>NUCLEOTIDE SEQUENCE [LARGE SCALE GENOMIC DNA]</scope>
    <source>
        <strain evidence="5">DSM 26134</strain>
    </source>
</reference>
<dbReference type="GO" id="GO:0016989">
    <property type="term" value="F:sigma factor antagonist activity"/>
    <property type="evidence" value="ECO:0007669"/>
    <property type="project" value="TreeGrafter"/>
</dbReference>
<evidence type="ECO:0000259" key="3">
    <source>
        <dbReference type="Pfam" id="PF16344"/>
    </source>
</evidence>
<gene>
    <name evidence="4" type="ORF">SAMN04488028_10540</name>
</gene>
<feature type="domain" description="FecR protein" evidence="2">
    <location>
        <begin position="112"/>
        <end position="203"/>
    </location>
</feature>
<dbReference type="PANTHER" id="PTHR30273">
    <property type="entry name" value="PERIPLASMIC SIGNAL SENSOR AND SIGMA FACTOR ACTIVATOR FECR-RELATED"/>
    <property type="match status" value="1"/>
</dbReference>
<dbReference type="EMBL" id="FRAA01000005">
    <property type="protein sequence ID" value="SHK44770.1"/>
    <property type="molecule type" value="Genomic_DNA"/>
</dbReference>
<dbReference type="PANTHER" id="PTHR30273:SF2">
    <property type="entry name" value="PROTEIN FECR"/>
    <property type="match status" value="1"/>
</dbReference>
<sequence length="319" mass="35446">MQNLEEKIQGYLSGKLSEDERQEIKNWANASEQNAKLLAQHRKLYELSELDTSSFCPNVEMAWLKVEKKIAKHSIALNSGNVFYKIAAAIAVTVGLVFFSISYFSSPDLVAVNTREGEVLSVILSDSTSITLNENSTLKYPEAFDGSERKVYLDGQAFFEVKRDEDHPFKIIGRSSVTEVLGTSFDLIAKQTYSQVNVLSGSVSFKGRKSNDKVVLEKNNSATIVDAKLESFEHIDTKTLVWRLGELNFQSTPLREVAQVLTKHYGVEIQLQSGIDSCLITSKFEGKTMSEILEVLKVIANITNVSDDEKVVVLSGPSC</sequence>
<dbReference type="InterPro" id="IPR032508">
    <property type="entry name" value="FecR_C"/>
</dbReference>
<dbReference type="Pfam" id="PF04773">
    <property type="entry name" value="FecR"/>
    <property type="match status" value="1"/>
</dbReference>
<dbReference type="InterPro" id="IPR012373">
    <property type="entry name" value="Ferrdict_sens_TM"/>
</dbReference>